<dbReference type="Pfam" id="PF00639">
    <property type="entry name" value="Rotamase"/>
    <property type="match status" value="1"/>
</dbReference>
<dbReference type="PROSITE" id="PS01096">
    <property type="entry name" value="PPIC_PPIASE_1"/>
    <property type="match status" value="1"/>
</dbReference>
<dbReference type="PROSITE" id="PS50198">
    <property type="entry name" value="PPIC_PPIASE_2"/>
    <property type="match status" value="1"/>
</dbReference>
<evidence type="ECO:0000259" key="13">
    <source>
        <dbReference type="PROSITE" id="PS50198"/>
    </source>
</evidence>
<keyword evidence="15" id="KW-1185">Reference proteome</keyword>
<evidence type="ECO:0000256" key="6">
    <source>
        <dbReference type="ARBA" id="ARBA00023136"/>
    </source>
</evidence>
<evidence type="ECO:0000256" key="8">
    <source>
        <dbReference type="ARBA" id="ARBA00038408"/>
    </source>
</evidence>
<evidence type="ECO:0000256" key="2">
    <source>
        <dbReference type="ARBA" id="ARBA00022475"/>
    </source>
</evidence>
<comment type="similarity">
    <text evidence="8">Belongs to the PpiD chaperone family.</text>
</comment>
<evidence type="ECO:0000256" key="12">
    <source>
        <dbReference type="SAM" id="Phobius"/>
    </source>
</evidence>
<feature type="transmembrane region" description="Helical" evidence="12">
    <location>
        <begin position="12"/>
        <end position="38"/>
    </location>
</feature>
<dbReference type="SUPFAM" id="SSF54534">
    <property type="entry name" value="FKBP-like"/>
    <property type="match status" value="1"/>
</dbReference>
<dbReference type="Gene3D" id="1.10.4030.10">
    <property type="entry name" value="Porin chaperone SurA, peptide-binding domain"/>
    <property type="match status" value="1"/>
</dbReference>
<accession>A0A1Q8SPF8</accession>
<evidence type="ECO:0000313" key="15">
    <source>
        <dbReference type="Proteomes" id="UP000186878"/>
    </source>
</evidence>
<evidence type="ECO:0000256" key="7">
    <source>
        <dbReference type="ARBA" id="ARBA00023186"/>
    </source>
</evidence>
<sequence length="607" mass="67109">MLQRIREGSQGWVAKAIVGAIIVTFALFGAESLVSYFASGSNDAATVNGESISRQAVETQVQRGIRSGQVPPEQERQFRGQVLDQLIRQRTLDQYAREGGLHISDSQLDQLIVSLPEFQDQDGHFSDELFTNRLAQAGYTPSSFRRELRADTLRRQIQQGLAASAFLLPAEKARLASLQQQQRTFRYAQLTAADLDQPVAPSDADLQQYYDQHQQDFRRPAQVKVNYLVLNQDDVAKDVEVTDDQLRQAYEQAQAEAPREVSHILVTFGDDRTEQQARERLTEVQSKLEQGADFAELAREYSDDSSSADRGGDLGAIQKGFFGDEFDDAAFSLEPGQVSKIVQTQYGFHLIKVTGVDIPSFEDDRDALTEQVKLEKSQSLFNERVQKLTDEAYQADDLTTVADELGLTVQTSDWFSQDAGGEGVLSNPDAAAAAFSPDVLEDGYNSDVIETDDQQRVVLHVVDHRDASTLPLEEVRDQVMAAVKTQQTRQQLLARAAEVRQSLESGEAVSGLNWQQADSVGRDADGVPEAIRQEAFRLPHPQQNQVSWGQTDSQNGVAVVGLESVSSGEASADDADFVTRLAQRVQAQIAIQGLSQTLQDEADIERN</sequence>
<keyword evidence="3" id="KW-0997">Cell inner membrane</keyword>
<feature type="domain" description="PpiC" evidence="13">
    <location>
        <begin position="256"/>
        <end position="355"/>
    </location>
</feature>
<name>A0A1Q8SPF8_9GAMM</name>
<dbReference type="PANTHER" id="PTHR47529">
    <property type="entry name" value="PEPTIDYL-PROLYL CIS-TRANS ISOMERASE D"/>
    <property type="match status" value="1"/>
</dbReference>
<dbReference type="Gene3D" id="3.10.50.40">
    <property type="match status" value="1"/>
</dbReference>
<evidence type="ECO:0000256" key="9">
    <source>
        <dbReference type="ARBA" id="ARBA00040743"/>
    </source>
</evidence>
<evidence type="ECO:0000256" key="1">
    <source>
        <dbReference type="ARBA" id="ARBA00004382"/>
    </source>
</evidence>
<evidence type="ECO:0000256" key="3">
    <source>
        <dbReference type="ARBA" id="ARBA00022519"/>
    </source>
</evidence>
<dbReference type="Pfam" id="PF13624">
    <property type="entry name" value="SurA_N_3"/>
    <property type="match status" value="1"/>
</dbReference>
<dbReference type="GO" id="GO:0005886">
    <property type="term" value="C:plasma membrane"/>
    <property type="evidence" value="ECO:0007669"/>
    <property type="project" value="UniProtKB-SubCell"/>
</dbReference>
<dbReference type="PANTHER" id="PTHR47529:SF1">
    <property type="entry name" value="PERIPLASMIC CHAPERONE PPID"/>
    <property type="match status" value="1"/>
</dbReference>
<keyword evidence="11 14" id="KW-0413">Isomerase</keyword>
<keyword evidence="2" id="KW-1003">Cell membrane</keyword>
<dbReference type="Proteomes" id="UP000186878">
    <property type="component" value="Unassembled WGS sequence"/>
</dbReference>
<keyword evidence="7" id="KW-0143">Chaperone</keyword>
<gene>
    <name evidence="14" type="ORF">BTW07_14460</name>
</gene>
<evidence type="ECO:0000256" key="5">
    <source>
        <dbReference type="ARBA" id="ARBA00022989"/>
    </source>
</evidence>
<dbReference type="GO" id="GO:0003755">
    <property type="term" value="F:peptidyl-prolyl cis-trans isomerase activity"/>
    <property type="evidence" value="ECO:0007669"/>
    <property type="project" value="UniProtKB-KW"/>
</dbReference>
<dbReference type="STRING" id="404433.BTW07_14460"/>
<comment type="caution">
    <text evidence="14">The sequence shown here is derived from an EMBL/GenBank/DDBJ whole genome shotgun (WGS) entry which is preliminary data.</text>
</comment>
<keyword evidence="6 12" id="KW-0472">Membrane</keyword>
<dbReference type="OrthoDB" id="9812372at2"/>
<dbReference type="EMBL" id="MSDO01000022">
    <property type="protein sequence ID" value="OLO03286.1"/>
    <property type="molecule type" value="Genomic_DNA"/>
</dbReference>
<evidence type="ECO:0000256" key="11">
    <source>
        <dbReference type="PROSITE-ProRule" id="PRU00278"/>
    </source>
</evidence>
<dbReference type="SUPFAM" id="SSF109998">
    <property type="entry name" value="Triger factor/SurA peptide-binding domain-like"/>
    <property type="match status" value="1"/>
</dbReference>
<keyword evidence="11" id="KW-0697">Rotamase</keyword>
<evidence type="ECO:0000256" key="4">
    <source>
        <dbReference type="ARBA" id="ARBA00022692"/>
    </source>
</evidence>
<organism evidence="14 15">
    <name type="scientific">Salinicola socius</name>
    <dbReference type="NCBI Taxonomy" id="404433"/>
    <lineage>
        <taxon>Bacteria</taxon>
        <taxon>Pseudomonadati</taxon>
        <taxon>Pseudomonadota</taxon>
        <taxon>Gammaproteobacteria</taxon>
        <taxon>Oceanospirillales</taxon>
        <taxon>Halomonadaceae</taxon>
        <taxon>Salinicola</taxon>
    </lineage>
</organism>
<dbReference type="InterPro" id="IPR000297">
    <property type="entry name" value="PPIase_PpiC"/>
</dbReference>
<dbReference type="InterPro" id="IPR027304">
    <property type="entry name" value="Trigger_fact/SurA_dom_sf"/>
</dbReference>
<dbReference type="AlphaFoldDB" id="A0A1Q8SPF8"/>
<comment type="subcellular location">
    <subcellularLocation>
        <location evidence="1">Cell inner membrane</location>
        <topology evidence="1">Single-pass type II membrane protein</topology>
        <orientation evidence="1">Periplasmic side</orientation>
    </subcellularLocation>
</comment>
<dbReference type="InterPro" id="IPR023058">
    <property type="entry name" value="PPIase_PpiC_CS"/>
</dbReference>
<dbReference type="InterPro" id="IPR046357">
    <property type="entry name" value="PPIase_dom_sf"/>
</dbReference>
<dbReference type="RefSeq" id="WP_075570888.1">
    <property type="nucleotide sequence ID" value="NZ_MSDO01000022.1"/>
</dbReference>
<evidence type="ECO:0000313" key="14">
    <source>
        <dbReference type="EMBL" id="OLO03286.1"/>
    </source>
</evidence>
<protein>
    <recommendedName>
        <fullName evidence="9">Periplasmic chaperone PpiD</fullName>
    </recommendedName>
    <alternativeName>
        <fullName evidence="10">Periplasmic folding chaperone</fullName>
    </alternativeName>
</protein>
<proteinExistence type="inferred from homology"/>
<reference evidence="14 15" key="1">
    <citation type="submission" date="2016-12" db="EMBL/GenBank/DDBJ databases">
        <title>Draft genome sequences of strains Salinicola socius SMB35, Salinicola sp. MH3R3-1 and Chromohalobacter sp. SMB17 from the Verkhnekamsk potash mining region of Russia.</title>
        <authorList>
            <person name="Mavrodi D.V."/>
            <person name="Olsson B.E."/>
            <person name="Korsakova E.S."/>
            <person name="Pyankova A."/>
            <person name="Mavrodi O.V."/>
            <person name="Plotnikova E.G."/>
        </authorList>
    </citation>
    <scope>NUCLEOTIDE SEQUENCE [LARGE SCALE GENOMIC DNA]</scope>
    <source>
        <strain evidence="14 15">SMB35</strain>
    </source>
</reference>
<evidence type="ECO:0000256" key="10">
    <source>
        <dbReference type="ARBA" id="ARBA00042775"/>
    </source>
</evidence>
<keyword evidence="5 12" id="KW-1133">Transmembrane helix</keyword>
<dbReference type="InterPro" id="IPR052029">
    <property type="entry name" value="PpiD_chaperone"/>
</dbReference>
<keyword evidence="4 12" id="KW-0812">Transmembrane</keyword>